<feature type="transmembrane region" description="Helical" evidence="2">
    <location>
        <begin position="131"/>
        <end position="156"/>
    </location>
</feature>
<reference evidence="3 4" key="1">
    <citation type="journal article" date="2019" name="Emerg. Microbes Infect.">
        <title>Comprehensive subspecies identification of 175 nontuberculous mycobacteria species based on 7547 genomic profiles.</title>
        <authorList>
            <person name="Matsumoto Y."/>
            <person name="Kinjo T."/>
            <person name="Motooka D."/>
            <person name="Nabeya D."/>
            <person name="Jung N."/>
            <person name="Uechi K."/>
            <person name="Horii T."/>
            <person name="Iida T."/>
            <person name="Fujita J."/>
            <person name="Nakamura S."/>
        </authorList>
    </citation>
    <scope>NUCLEOTIDE SEQUENCE [LARGE SCALE GENOMIC DNA]</scope>
    <source>
        <strain evidence="3 4">JCM 30275</strain>
    </source>
</reference>
<dbReference type="EMBL" id="AP022620">
    <property type="protein sequence ID" value="BBZ77587.1"/>
    <property type="molecule type" value="Genomic_DNA"/>
</dbReference>
<keyword evidence="2" id="KW-0812">Transmembrane</keyword>
<feature type="compositionally biased region" description="Pro residues" evidence="1">
    <location>
        <begin position="222"/>
        <end position="240"/>
    </location>
</feature>
<feature type="compositionally biased region" description="Pro residues" evidence="1">
    <location>
        <begin position="1"/>
        <end position="14"/>
    </location>
</feature>
<feature type="transmembrane region" description="Helical" evidence="2">
    <location>
        <begin position="80"/>
        <end position="98"/>
    </location>
</feature>
<feature type="region of interest" description="Disordered" evidence="1">
    <location>
        <begin position="1"/>
        <end position="24"/>
    </location>
</feature>
<keyword evidence="2" id="KW-0472">Membrane</keyword>
<sequence length="271" mass="26738">MTYPPNNPGYPPTQPQGAYGAAGPSFAPSDPGPSKLPLYLTIGVVVAGLVAYLASFGPVFTVTAELGPFGGAELTGSGGGYPVIAAVLAALLAAVSLVPKAKPYTAVVAAISVLAVLLVIAQVVSKPAGFSIGWALWVVLTFTILEAAAAVAALLLEAGVITAPAPRPRYDQYGQYGPPPGGYYGQQVGPQPGPQGPGQRPGYPSQYGGYPSGGGFSAPGPQSGPPTPPTGFPSFSPPPSVGSGQQPAPGQPGQQSQAPSAPSSPSGPAPS</sequence>
<dbReference type="AlphaFoldDB" id="A0A6N4WBK9"/>
<evidence type="ECO:0008006" key="5">
    <source>
        <dbReference type="Google" id="ProtNLM"/>
    </source>
</evidence>
<keyword evidence="4" id="KW-1185">Reference proteome</keyword>
<proteinExistence type="predicted"/>
<feature type="transmembrane region" description="Helical" evidence="2">
    <location>
        <begin position="38"/>
        <end position="60"/>
    </location>
</feature>
<name>A0A6N4WBK9_9MYCO</name>
<dbReference type="KEGG" id="many:MANY_29240"/>
<keyword evidence="2" id="KW-1133">Transmembrane helix</keyword>
<evidence type="ECO:0000256" key="2">
    <source>
        <dbReference type="SAM" id="Phobius"/>
    </source>
</evidence>
<gene>
    <name evidence="3" type="ORF">MANY_29240</name>
</gene>
<evidence type="ECO:0000256" key="1">
    <source>
        <dbReference type="SAM" id="MobiDB-lite"/>
    </source>
</evidence>
<dbReference type="Pfam" id="PF17270">
    <property type="entry name" value="DUF5336"/>
    <property type="match status" value="1"/>
</dbReference>
<dbReference type="RefSeq" id="WP_163804886.1">
    <property type="nucleotide sequence ID" value="NZ_AP022620.1"/>
</dbReference>
<dbReference type="InterPro" id="IPR035166">
    <property type="entry name" value="DUF5336"/>
</dbReference>
<feature type="compositionally biased region" description="Low complexity" evidence="1">
    <location>
        <begin position="241"/>
        <end position="264"/>
    </location>
</feature>
<protein>
    <recommendedName>
        <fullName evidence="5">34 kDa antigenic protein</fullName>
    </recommendedName>
</protein>
<evidence type="ECO:0000313" key="4">
    <source>
        <dbReference type="Proteomes" id="UP000467249"/>
    </source>
</evidence>
<feature type="transmembrane region" description="Helical" evidence="2">
    <location>
        <begin position="105"/>
        <end position="125"/>
    </location>
</feature>
<evidence type="ECO:0000313" key="3">
    <source>
        <dbReference type="EMBL" id="BBZ77587.1"/>
    </source>
</evidence>
<feature type="compositionally biased region" description="Low complexity" evidence="1">
    <location>
        <begin position="197"/>
        <end position="209"/>
    </location>
</feature>
<feature type="region of interest" description="Disordered" evidence="1">
    <location>
        <begin position="169"/>
        <end position="271"/>
    </location>
</feature>
<organism evidence="3 4">
    <name type="scientific">Mycolicibacterium anyangense</name>
    <dbReference type="NCBI Taxonomy" id="1431246"/>
    <lineage>
        <taxon>Bacteria</taxon>
        <taxon>Bacillati</taxon>
        <taxon>Actinomycetota</taxon>
        <taxon>Actinomycetes</taxon>
        <taxon>Mycobacteriales</taxon>
        <taxon>Mycobacteriaceae</taxon>
        <taxon>Mycolicibacterium</taxon>
    </lineage>
</organism>
<dbReference type="Proteomes" id="UP000467249">
    <property type="component" value="Chromosome"/>
</dbReference>
<accession>A0A6N4WBK9</accession>